<gene>
    <name evidence="1" type="ORF">AWZ03_014249</name>
</gene>
<proteinExistence type="predicted"/>
<evidence type="ECO:0000313" key="2">
    <source>
        <dbReference type="Proteomes" id="UP000295192"/>
    </source>
</evidence>
<accession>A0A484ARW3</accession>
<dbReference type="Proteomes" id="UP000295192">
    <property type="component" value="Unassembled WGS sequence"/>
</dbReference>
<dbReference type="AlphaFoldDB" id="A0A484ARW3"/>
<comment type="caution">
    <text evidence="1">The sequence shown here is derived from an EMBL/GenBank/DDBJ whole genome shotgun (WGS) entry which is preliminary data.</text>
</comment>
<name>A0A484ARW3_DRONA</name>
<dbReference type="EMBL" id="LSRL02001137">
    <property type="protein sequence ID" value="TDG39329.1"/>
    <property type="molecule type" value="Genomic_DNA"/>
</dbReference>
<protein>
    <submittedName>
        <fullName evidence="1">Uncharacterized protein</fullName>
    </submittedName>
</protein>
<keyword evidence="2" id="KW-1185">Reference proteome</keyword>
<organism evidence="1 2">
    <name type="scientific">Drosophila navojoa</name>
    <name type="common">Fruit fly</name>
    <dbReference type="NCBI Taxonomy" id="7232"/>
    <lineage>
        <taxon>Eukaryota</taxon>
        <taxon>Metazoa</taxon>
        <taxon>Ecdysozoa</taxon>
        <taxon>Arthropoda</taxon>
        <taxon>Hexapoda</taxon>
        <taxon>Insecta</taxon>
        <taxon>Pterygota</taxon>
        <taxon>Neoptera</taxon>
        <taxon>Endopterygota</taxon>
        <taxon>Diptera</taxon>
        <taxon>Brachycera</taxon>
        <taxon>Muscomorpha</taxon>
        <taxon>Ephydroidea</taxon>
        <taxon>Drosophilidae</taxon>
        <taxon>Drosophila</taxon>
    </lineage>
</organism>
<evidence type="ECO:0000313" key="1">
    <source>
        <dbReference type="EMBL" id="TDG39329.1"/>
    </source>
</evidence>
<reference evidence="1 2" key="1">
    <citation type="journal article" date="2019" name="J. Hered.">
        <title>An Improved Genome Assembly for Drosophila navojoa, the Basal Species in the mojavensis Cluster.</title>
        <authorList>
            <person name="Vanderlinde T."/>
            <person name="Dupim E.G."/>
            <person name="Nazario-Yepiz N.O."/>
            <person name="Carvalho A.B."/>
        </authorList>
    </citation>
    <scope>NUCLEOTIDE SEQUENCE [LARGE SCALE GENOMIC DNA]</scope>
    <source>
        <strain evidence="1">Navoj_Jal97</strain>
        <tissue evidence="1">Whole organism</tissue>
    </source>
</reference>
<sequence>MIASVKFSKIELKCEWVHLRGSQQQQQQQQQQLRQQQQDISYSQWKEQGWWRGVVWELVLQQRIWMLAKQAKCIRQVIRFPQSLSDSSDAIFLLQSQRKAKHQQHKKQLEQKL</sequence>